<dbReference type="EMBL" id="BDIP01007956">
    <property type="protein sequence ID" value="GIQ91567.1"/>
    <property type="molecule type" value="Genomic_DNA"/>
</dbReference>
<feature type="non-terminal residue" evidence="1">
    <location>
        <position position="120"/>
    </location>
</feature>
<protein>
    <submittedName>
        <fullName evidence="1">Uncharacterized protein</fullName>
    </submittedName>
</protein>
<comment type="caution">
    <text evidence="1">The sequence shown here is derived from an EMBL/GenBank/DDBJ whole genome shotgun (WGS) entry which is preliminary data.</text>
</comment>
<evidence type="ECO:0000313" key="2">
    <source>
        <dbReference type="Proteomes" id="UP000265618"/>
    </source>
</evidence>
<accession>A0A9K3DB12</accession>
<organism evidence="1 2">
    <name type="scientific">Kipferlia bialata</name>
    <dbReference type="NCBI Taxonomy" id="797122"/>
    <lineage>
        <taxon>Eukaryota</taxon>
        <taxon>Metamonada</taxon>
        <taxon>Carpediemonas-like organisms</taxon>
        <taxon>Kipferlia</taxon>
    </lineage>
</organism>
<dbReference type="Proteomes" id="UP000265618">
    <property type="component" value="Unassembled WGS sequence"/>
</dbReference>
<gene>
    <name evidence="1" type="ORF">KIPB_014889</name>
</gene>
<dbReference type="AlphaFoldDB" id="A0A9K3DB12"/>
<reference evidence="1 2" key="1">
    <citation type="journal article" date="2018" name="PLoS ONE">
        <title>The draft genome of Kipferlia bialata reveals reductive genome evolution in fornicate parasites.</title>
        <authorList>
            <person name="Tanifuji G."/>
            <person name="Takabayashi S."/>
            <person name="Kume K."/>
            <person name="Takagi M."/>
            <person name="Nakayama T."/>
            <person name="Kamikawa R."/>
            <person name="Inagaki Y."/>
            <person name="Hashimoto T."/>
        </authorList>
    </citation>
    <scope>NUCLEOTIDE SEQUENCE [LARGE SCALE GENOMIC DNA]</scope>
    <source>
        <strain evidence="1">NY0173</strain>
    </source>
</reference>
<keyword evidence="2" id="KW-1185">Reference proteome</keyword>
<proteinExistence type="predicted"/>
<evidence type="ECO:0000313" key="1">
    <source>
        <dbReference type="EMBL" id="GIQ91567.1"/>
    </source>
</evidence>
<name>A0A9K3DB12_9EUKA</name>
<sequence length="120" mass="13150">TETCHVLLDILSESLKIATPSDTEGEREGEAETRAMAHVAAASALDALDTLLRDIVYVRKHLLPSCNAGVFPSGVASPSSRNKKEREKQWLVIDREAEALFALRESNIAIRLLHALTILC</sequence>